<evidence type="ECO:0000313" key="4">
    <source>
        <dbReference type="Proteomes" id="UP000008311"/>
    </source>
</evidence>
<dbReference type="EMBL" id="EQ981662">
    <property type="protein sequence ID" value="EEF24648.1"/>
    <property type="molecule type" value="Genomic_DNA"/>
</dbReference>
<keyword evidence="4" id="KW-1185">Reference proteome</keyword>
<feature type="region of interest" description="Disordered" evidence="1">
    <location>
        <begin position="194"/>
        <end position="244"/>
    </location>
</feature>
<evidence type="ECO:0000313" key="3">
    <source>
        <dbReference type="EMBL" id="EEF24648.1"/>
    </source>
</evidence>
<dbReference type="SUPFAM" id="SSF56935">
    <property type="entry name" value="Porins"/>
    <property type="match status" value="1"/>
</dbReference>
<feature type="compositionally biased region" description="Low complexity" evidence="1">
    <location>
        <begin position="204"/>
        <end position="213"/>
    </location>
</feature>
<dbReference type="Proteomes" id="UP000008311">
    <property type="component" value="Unassembled WGS sequence"/>
</dbReference>
<name>B9THL7_RICCO</name>
<evidence type="ECO:0000256" key="1">
    <source>
        <dbReference type="SAM" id="MobiDB-lite"/>
    </source>
</evidence>
<gene>
    <name evidence="3" type="ORF">RCOM_1879650</name>
</gene>
<proteinExistence type="predicted"/>
<evidence type="ECO:0000259" key="2">
    <source>
        <dbReference type="Pfam" id="PF14905"/>
    </source>
</evidence>
<dbReference type="AlphaFoldDB" id="B9THL7"/>
<feature type="non-terminal residue" evidence="3">
    <location>
        <position position="1"/>
    </location>
</feature>
<feature type="compositionally biased region" description="Gly residues" evidence="1">
    <location>
        <begin position="222"/>
        <end position="232"/>
    </location>
</feature>
<feature type="domain" description="Outer membrane protein beta-barrel" evidence="2">
    <location>
        <begin position="29"/>
        <end position="185"/>
    </location>
</feature>
<organism evidence="3 4">
    <name type="scientific">Ricinus communis</name>
    <name type="common">Castor bean</name>
    <dbReference type="NCBI Taxonomy" id="3988"/>
    <lineage>
        <taxon>Eukaryota</taxon>
        <taxon>Viridiplantae</taxon>
        <taxon>Streptophyta</taxon>
        <taxon>Embryophyta</taxon>
        <taxon>Tracheophyta</taxon>
        <taxon>Spermatophyta</taxon>
        <taxon>Magnoliopsida</taxon>
        <taxon>eudicotyledons</taxon>
        <taxon>Gunneridae</taxon>
        <taxon>Pentapetalae</taxon>
        <taxon>rosids</taxon>
        <taxon>fabids</taxon>
        <taxon>Malpighiales</taxon>
        <taxon>Euphorbiaceae</taxon>
        <taxon>Acalyphoideae</taxon>
        <taxon>Acalypheae</taxon>
        <taxon>Ricinus</taxon>
    </lineage>
</organism>
<dbReference type="InParanoid" id="B9THL7"/>
<protein>
    <recommendedName>
        <fullName evidence="2">Outer membrane protein beta-barrel domain-containing protein</fullName>
    </recommendedName>
</protein>
<dbReference type="Pfam" id="PF14905">
    <property type="entry name" value="OMP_b-brl_3"/>
    <property type="match status" value="1"/>
</dbReference>
<dbReference type="InterPro" id="IPR041700">
    <property type="entry name" value="OMP_b-brl_3"/>
</dbReference>
<feature type="compositionally biased region" description="Polar residues" evidence="1">
    <location>
        <begin position="233"/>
        <end position="244"/>
    </location>
</feature>
<reference evidence="4" key="1">
    <citation type="journal article" date="2010" name="Nat. Biotechnol.">
        <title>Draft genome sequence of the oilseed species Ricinus communis.</title>
        <authorList>
            <person name="Chan A.P."/>
            <person name="Crabtree J."/>
            <person name="Zhao Q."/>
            <person name="Lorenzi H."/>
            <person name="Orvis J."/>
            <person name="Puiu D."/>
            <person name="Melake-Berhan A."/>
            <person name="Jones K.M."/>
            <person name="Redman J."/>
            <person name="Chen G."/>
            <person name="Cahoon E.B."/>
            <person name="Gedil M."/>
            <person name="Stanke M."/>
            <person name="Haas B.J."/>
            <person name="Wortman J.R."/>
            <person name="Fraser-Liggett C.M."/>
            <person name="Ravel J."/>
            <person name="Rabinowicz P.D."/>
        </authorList>
    </citation>
    <scope>NUCLEOTIDE SEQUENCE [LARGE SCALE GENOMIC DNA]</scope>
    <source>
        <strain evidence="4">cv. Hale</strain>
    </source>
</reference>
<accession>B9THL7</accession>
<sequence>LPSIVTIARICSRLPFHYATYNADNGETYTNVNVTSRSNIGTESFLGGNFYGSVPVTKKLNLRSNVFFGERYSTDPVLNNGQTAKGFGYRGNLNASYEIAKDFLAEGFVNFNSSQVTIQGRRPAFAWYNLAVRKQFWDKKASIGVSASNPFAKYIHQTAYAYGSNFTQYTTRAIPLQSIGITLSYRFGKMDFKDRNKDRGDNGGDNSDNNDNGDVPRPPVQGSGGGGQGGGNQATQLHATSPRQ</sequence>